<reference evidence="1" key="1">
    <citation type="journal article" date="2018" name="Genome Biol.">
        <title>SKESA: strategic k-mer extension for scrupulous assemblies.</title>
        <authorList>
            <person name="Souvorov A."/>
            <person name="Agarwala R."/>
            <person name="Lipman D.J."/>
        </authorList>
    </citation>
    <scope>NUCLEOTIDE SEQUENCE</scope>
    <source>
        <strain evidence="1">C8</strain>
    </source>
</reference>
<evidence type="ECO:0008006" key="2">
    <source>
        <dbReference type="Google" id="ProtNLM"/>
    </source>
</evidence>
<protein>
    <recommendedName>
        <fullName evidence="2">YkgJ family cysteine cluster protein</fullName>
    </recommendedName>
</protein>
<dbReference type="Pfam" id="PF03692">
    <property type="entry name" value="CxxCxxCC"/>
    <property type="match status" value="1"/>
</dbReference>
<dbReference type="AlphaFoldDB" id="A0A8H9UYM6"/>
<organism evidence="1">
    <name type="scientific">Clostridium perfringens</name>
    <dbReference type="NCBI Taxonomy" id="1502"/>
    <lineage>
        <taxon>Bacteria</taxon>
        <taxon>Bacillati</taxon>
        <taxon>Bacillota</taxon>
        <taxon>Clostridia</taxon>
        <taxon>Eubacteriales</taxon>
        <taxon>Clostridiaceae</taxon>
        <taxon>Clostridium</taxon>
    </lineage>
</organism>
<name>A0A8H9UYM6_CLOPF</name>
<gene>
    <name evidence="1" type="ORF">I9080_002922</name>
</gene>
<dbReference type="InterPro" id="IPR005358">
    <property type="entry name" value="Puta_zinc/iron-chelating_dom"/>
</dbReference>
<reference evidence="1" key="2">
    <citation type="submission" date="2020-07" db="EMBL/GenBank/DDBJ databases">
        <authorList>
            <consortium name="NCBI Pathogen Detection Project"/>
        </authorList>
    </citation>
    <scope>NUCLEOTIDE SEQUENCE</scope>
    <source>
        <strain evidence="1">C8</strain>
    </source>
</reference>
<accession>A0A8H9UYM6</accession>
<dbReference type="EMBL" id="DACTCB010000022">
    <property type="protein sequence ID" value="HAT4309078.1"/>
    <property type="molecule type" value="Genomic_DNA"/>
</dbReference>
<evidence type="ECO:0000313" key="1">
    <source>
        <dbReference type="EMBL" id="HAT4309078.1"/>
    </source>
</evidence>
<proteinExistence type="predicted"/>
<comment type="caution">
    <text evidence="1">The sequence shown here is derived from an EMBL/GenBank/DDBJ whole genome shotgun (WGS) entry which is preliminary data.</text>
</comment>
<sequence>MNFIPKHKNCKNCGGCCGPVPINQVEYKTIQNYVDINKPKYNKKTDFMTCKFRVDGCCSIYKVRPTLCKLFGVTKGMNCPNGNSYNIDGFKILNKHHKNKIKGLINEVIKTDY</sequence>
<dbReference type="Proteomes" id="UP000859547">
    <property type="component" value="Unassembled WGS sequence"/>
</dbReference>